<dbReference type="Proteomes" id="UP000286773">
    <property type="component" value="Unassembled WGS sequence"/>
</dbReference>
<dbReference type="AlphaFoldDB" id="A0A430B3E7"/>
<accession>A0A430B3E7</accession>
<dbReference type="EMBL" id="NGKC01000001">
    <property type="protein sequence ID" value="RSU14834.1"/>
    <property type="molecule type" value="Genomic_DNA"/>
</dbReference>
<proteinExistence type="predicted"/>
<name>A0A430B3E7_9ENTE</name>
<feature type="domain" description="Transposase IS204/IS1001/IS1096/IS1165 DDE" evidence="1">
    <location>
        <begin position="2"/>
        <end position="41"/>
    </location>
</feature>
<reference evidence="2 3" key="1">
    <citation type="submission" date="2017-05" db="EMBL/GenBank/DDBJ databases">
        <title>Vagococcus spp. assemblies.</title>
        <authorList>
            <person name="Gulvik C.A."/>
        </authorList>
    </citation>
    <scope>NUCLEOTIDE SEQUENCE [LARGE SCALE GENOMIC DNA]</scope>
    <source>
        <strain evidence="2 3">LMG 24798</strain>
    </source>
</reference>
<dbReference type="OrthoDB" id="2012732at2"/>
<organism evidence="2 3">
    <name type="scientific">Vagococcus acidifermentans</name>
    <dbReference type="NCBI Taxonomy" id="564710"/>
    <lineage>
        <taxon>Bacteria</taxon>
        <taxon>Bacillati</taxon>
        <taxon>Bacillota</taxon>
        <taxon>Bacilli</taxon>
        <taxon>Lactobacillales</taxon>
        <taxon>Enterococcaceae</taxon>
        <taxon>Vagococcus</taxon>
    </lineage>
</organism>
<dbReference type="InterPro" id="IPR002560">
    <property type="entry name" value="Transposase_DDE"/>
</dbReference>
<evidence type="ECO:0000313" key="2">
    <source>
        <dbReference type="EMBL" id="RSU14834.1"/>
    </source>
</evidence>
<protein>
    <recommendedName>
        <fullName evidence="1">Transposase IS204/IS1001/IS1096/IS1165 DDE domain-containing protein</fullName>
    </recommendedName>
</protein>
<evidence type="ECO:0000313" key="3">
    <source>
        <dbReference type="Proteomes" id="UP000286773"/>
    </source>
</evidence>
<evidence type="ECO:0000259" key="1">
    <source>
        <dbReference type="Pfam" id="PF01610"/>
    </source>
</evidence>
<comment type="caution">
    <text evidence="2">The sequence shown here is derived from an EMBL/GenBank/DDBJ whole genome shotgun (WGS) entry which is preliminary data.</text>
</comment>
<dbReference type="Pfam" id="PF01610">
    <property type="entry name" value="DDE_Tnp_ISL3"/>
    <property type="match status" value="1"/>
</dbReference>
<keyword evidence="3" id="KW-1185">Reference proteome</keyword>
<sequence>MIIDRFHIVQHINRAFNQLQIKIMNQFRTQQSESQKKYRRLKCYWKLL</sequence>
<gene>
    <name evidence="2" type="ORF">CBF27_02150</name>
</gene>